<comment type="caution">
    <text evidence="1">The sequence shown here is derived from an EMBL/GenBank/DDBJ whole genome shotgun (WGS) entry which is preliminary data.</text>
</comment>
<evidence type="ECO:0000313" key="2">
    <source>
        <dbReference type="Proteomes" id="UP000324222"/>
    </source>
</evidence>
<name>A0A5B7JHR1_PORTR</name>
<evidence type="ECO:0000313" key="1">
    <source>
        <dbReference type="EMBL" id="MPC93913.1"/>
    </source>
</evidence>
<reference evidence="1 2" key="1">
    <citation type="submission" date="2019-05" db="EMBL/GenBank/DDBJ databases">
        <title>Another draft genome of Portunus trituberculatus and its Hox gene families provides insights of decapod evolution.</title>
        <authorList>
            <person name="Jeong J.-H."/>
            <person name="Song I."/>
            <person name="Kim S."/>
            <person name="Choi T."/>
            <person name="Kim D."/>
            <person name="Ryu S."/>
            <person name="Kim W."/>
        </authorList>
    </citation>
    <scope>NUCLEOTIDE SEQUENCE [LARGE SCALE GENOMIC DNA]</scope>
    <source>
        <tissue evidence="1">Muscle</tissue>
    </source>
</reference>
<dbReference type="AlphaFoldDB" id="A0A5B7JHR1"/>
<organism evidence="1 2">
    <name type="scientific">Portunus trituberculatus</name>
    <name type="common">Swimming crab</name>
    <name type="synonym">Neptunus trituberculatus</name>
    <dbReference type="NCBI Taxonomy" id="210409"/>
    <lineage>
        <taxon>Eukaryota</taxon>
        <taxon>Metazoa</taxon>
        <taxon>Ecdysozoa</taxon>
        <taxon>Arthropoda</taxon>
        <taxon>Crustacea</taxon>
        <taxon>Multicrustacea</taxon>
        <taxon>Malacostraca</taxon>
        <taxon>Eumalacostraca</taxon>
        <taxon>Eucarida</taxon>
        <taxon>Decapoda</taxon>
        <taxon>Pleocyemata</taxon>
        <taxon>Brachyura</taxon>
        <taxon>Eubrachyura</taxon>
        <taxon>Portunoidea</taxon>
        <taxon>Portunidae</taxon>
        <taxon>Portuninae</taxon>
        <taxon>Portunus</taxon>
    </lineage>
</organism>
<dbReference type="Proteomes" id="UP000324222">
    <property type="component" value="Unassembled WGS sequence"/>
</dbReference>
<sequence>MKEEVVDDEEKDEEKKKARIADIKQYTTLQSYTWMNRWKVIELWSGKNYSLDDVKDDIKHGMERVVVCNGILVILR</sequence>
<dbReference type="EMBL" id="VSRR010096574">
    <property type="protein sequence ID" value="MPC93913.1"/>
    <property type="molecule type" value="Genomic_DNA"/>
</dbReference>
<proteinExistence type="predicted"/>
<protein>
    <submittedName>
        <fullName evidence="1">Uncharacterized protein</fullName>
    </submittedName>
</protein>
<accession>A0A5B7JHR1</accession>
<keyword evidence="2" id="KW-1185">Reference proteome</keyword>
<gene>
    <name evidence="1" type="ORF">E2C01_089060</name>
</gene>